<name>A0A433MH13_9BURK</name>
<dbReference type="EMBL" id="RXFT01000003">
    <property type="protein sequence ID" value="RUR67331.1"/>
    <property type="molecule type" value="Genomic_DNA"/>
</dbReference>
<dbReference type="Proteomes" id="UP000281118">
    <property type="component" value="Unassembled WGS sequence"/>
</dbReference>
<gene>
    <name evidence="1" type="ORF">EJP67_09685</name>
</gene>
<evidence type="ECO:0000313" key="1">
    <source>
        <dbReference type="EMBL" id="RUR67331.1"/>
    </source>
</evidence>
<dbReference type="RefSeq" id="WP_126021496.1">
    <property type="nucleotide sequence ID" value="NZ_RXFT01000003.1"/>
</dbReference>
<protein>
    <submittedName>
        <fullName evidence="1">Uncharacterized protein</fullName>
    </submittedName>
</protein>
<reference evidence="1 2" key="1">
    <citation type="submission" date="2018-12" db="EMBL/GenBank/DDBJ databases">
        <title>The genome sequences of Variovorax guangxiensis DSM 27352.</title>
        <authorList>
            <person name="Gao J."/>
            <person name="Sun J."/>
        </authorList>
    </citation>
    <scope>NUCLEOTIDE SEQUENCE [LARGE SCALE GENOMIC DNA]</scope>
    <source>
        <strain evidence="1 2">DSM 27352</strain>
    </source>
</reference>
<dbReference type="AlphaFoldDB" id="A0A433MH13"/>
<organism evidence="1 2">
    <name type="scientific">Variovorax guangxiensis</name>
    <dbReference type="NCBI Taxonomy" id="1775474"/>
    <lineage>
        <taxon>Bacteria</taxon>
        <taxon>Pseudomonadati</taxon>
        <taxon>Pseudomonadota</taxon>
        <taxon>Betaproteobacteria</taxon>
        <taxon>Burkholderiales</taxon>
        <taxon>Comamonadaceae</taxon>
        <taxon>Variovorax</taxon>
    </lineage>
</organism>
<accession>A0A433MH13</accession>
<comment type="caution">
    <text evidence="1">The sequence shown here is derived from an EMBL/GenBank/DDBJ whole genome shotgun (WGS) entry which is preliminary data.</text>
</comment>
<proteinExistence type="predicted"/>
<dbReference type="OrthoDB" id="9181525at2"/>
<evidence type="ECO:0000313" key="2">
    <source>
        <dbReference type="Proteomes" id="UP000281118"/>
    </source>
</evidence>
<sequence length="169" mass="18990">MLPFFRKHPVKLHLSEVRVLPRKDFLRHLEGGFFGKTPDNRLAAELKDVFAYPPAANVSVPGDQDVAIDVAVEGHSRGGWGDFSGGDLAFPIVWRPKVRISARVYNMKSGQSRTLLRVVERMSWNEYFSLLGSWRVQLGLGAPANQQRMLKLVQTAGHKLKSKIEAKLL</sequence>